<dbReference type="InterPro" id="IPR017850">
    <property type="entry name" value="Alkaline_phosphatase_core_sf"/>
</dbReference>
<evidence type="ECO:0000256" key="4">
    <source>
        <dbReference type="SAM" id="SignalP"/>
    </source>
</evidence>
<dbReference type="EMBL" id="SHNN01000005">
    <property type="protein sequence ID" value="MCX2983176.1"/>
    <property type="molecule type" value="Genomic_DNA"/>
</dbReference>
<dbReference type="RefSeq" id="WP_279247205.1">
    <property type="nucleotide sequence ID" value="NZ_SHNN01000005.1"/>
</dbReference>
<comment type="caution">
    <text evidence="5">The sequence shown here is derived from an EMBL/GenBank/DDBJ whole genome shotgun (WGS) entry which is preliminary data.</text>
</comment>
<proteinExistence type="predicted"/>
<feature type="signal peptide" evidence="4">
    <location>
        <begin position="1"/>
        <end position="22"/>
    </location>
</feature>
<dbReference type="SUPFAM" id="SSF53649">
    <property type="entry name" value="Alkaline phosphatase-like"/>
    <property type="match status" value="1"/>
</dbReference>
<dbReference type="PANTHER" id="PTHR10151">
    <property type="entry name" value="ECTONUCLEOTIDE PYROPHOSPHATASE/PHOSPHODIESTERASE"/>
    <property type="match status" value="1"/>
</dbReference>
<keyword evidence="1" id="KW-0597">Phosphoprotein</keyword>
<gene>
    <name evidence="5" type="ORF">EYC98_20130</name>
</gene>
<protein>
    <submittedName>
        <fullName evidence="5">Alkaline phosphatase family protein</fullName>
    </submittedName>
</protein>
<keyword evidence="6" id="KW-1185">Reference proteome</keyword>
<dbReference type="CDD" id="cd16016">
    <property type="entry name" value="AP-SPAP"/>
    <property type="match status" value="1"/>
</dbReference>
<dbReference type="Gene3D" id="3.30.1360.150">
    <property type="match status" value="1"/>
</dbReference>
<dbReference type="InterPro" id="IPR026263">
    <property type="entry name" value="Alkaline_phosphatase_prok"/>
</dbReference>
<evidence type="ECO:0000256" key="2">
    <source>
        <dbReference type="ARBA" id="ARBA00022723"/>
    </source>
</evidence>
<reference evidence="5" key="1">
    <citation type="submission" date="2019-02" db="EMBL/GenBank/DDBJ databases">
        <authorList>
            <person name="Li S.-H."/>
        </authorList>
    </citation>
    <scope>NUCLEOTIDE SEQUENCE</scope>
    <source>
        <strain evidence="5">IMCC14734</strain>
    </source>
</reference>
<dbReference type="PANTHER" id="PTHR10151:SF120">
    <property type="entry name" value="BIS(5'-ADENOSYL)-TRIPHOSPHATASE"/>
    <property type="match status" value="1"/>
</dbReference>
<evidence type="ECO:0000313" key="6">
    <source>
        <dbReference type="Proteomes" id="UP001143362"/>
    </source>
</evidence>
<organism evidence="5 6">
    <name type="scientific">Candidatus Litorirhabdus singularis</name>
    <dbReference type="NCBI Taxonomy" id="2518993"/>
    <lineage>
        <taxon>Bacteria</taxon>
        <taxon>Pseudomonadati</taxon>
        <taxon>Pseudomonadota</taxon>
        <taxon>Gammaproteobacteria</taxon>
        <taxon>Cellvibrionales</taxon>
        <taxon>Halieaceae</taxon>
        <taxon>Candidatus Litorirhabdus</taxon>
    </lineage>
</organism>
<feature type="chain" id="PRO_5047215755" evidence="4">
    <location>
        <begin position="23"/>
        <end position="569"/>
    </location>
</feature>
<sequence length="569" mass="62670">MAKTILPLLTLLSLMVPLVSTAADKPPRLVLQITVDQLRGDLPARYLEKMGKGGFRYLLSEGVVYENAHHAHSNTETIVGHATLATGAYPADHGLIANIWFDRESGEMTYNIEDSRYPLLTKGADVDKATEIDPTQRVARSDGRSPAAMLVSTFSDELAIHTANTAKIFGVSVKDRGAVSMAGHAGKAFWFSKATGEFVTSSFYYDQYPQWVSEFNAKQPAQRYANQNWELMLEPSAYTHADADDQAWETNLGDYGRVFPHPYGPGDGKYFTTQLTVSPAGDELTLEFAKQLIDNEAIGEDAVTDYLSVSFSSTDYVGHLFGPSSLEAEDNLLRLDRTLADLLAYVDHKVGLKNTLVVLSADHGSPEVPPLLNEYGIEAGYVTPDNWDTAAGIVNLKQKFGIGGELIQKFFPPYIYLNRQLIRDQGLNQAAVEKAVAREMMMFEGVSLALSTTALMNGQVADTDINRLILNSHNPRRSGDVFIVFEPNWFINDFDGLTVAVTHGSPWRYDTYVPVIFAGAGLKSQRVFREIETVDIASTLSQVIGTNRPSGARGQVLPEVLQLQSSKRR</sequence>
<keyword evidence="2" id="KW-0479">Metal-binding</keyword>
<dbReference type="Gene3D" id="3.40.720.10">
    <property type="entry name" value="Alkaline Phosphatase, subunit A"/>
    <property type="match status" value="1"/>
</dbReference>
<keyword evidence="3 4" id="KW-0732">Signal</keyword>
<dbReference type="PIRSF" id="PIRSF031924">
    <property type="entry name" value="Pi-irrepressible_AP"/>
    <property type="match status" value="1"/>
</dbReference>
<dbReference type="InterPro" id="IPR002591">
    <property type="entry name" value="Phosphodiest/P_Trfase"/>
</dbReference>
<evidence type="ECO:0000313" key="5">
    <source>
        <dbReference type="EMBL" id="MCX2983176.1"/>
    </source>
</evidence>
<name>A0ABT3TN60_9GAMM</name>
<dbReference type="Proteomes" id="UP001143362">
    <property type="component" value="Unassembled WGS sequence"/>
</dbReference>
<accession>A0ABT3TN60</accession>
<evidence type="ECO:0000256" key="3">
    <source>
        <dbReference type="ARBA" id="ARBA00022729"/>
    </source>
</evidence>
<dbReference type="Pfam" id="PF01663">
    <property type="entry name" value="Phosphodiest"/>
    <property type="match status" value="1"/>
</dbReference>
<evidence type="ECO:0000256" key="1">
    <source>
        <dbReference type="ARBA" id="ARBA00022553"/>
    </source>
</evidence>